<feature type="compositionally biased region" description="Basic residues" evidence="1">
    <location>
        <begin position="124"/>
        <end position="138"/>
    </location>
</feature>
<dbReference type="Proteomes" id="UP000215453">
    <property type="component" value="Chromosome 3"/>
</dbReference>
<evidence type="ECO:0000256" key="1">
    <source>
        <dbReference type="SAM" id="MobiDB-lite"/>
    </source>
</evidence>
<dbReference type="EMBL" id="LT882678">
    <property type="protein sequence ID" value="SMY22566.1"/>
    <property type="molecule type" value="Genomic_DNA"/>
</dbReference>
<gene>
    <name evidence="2" type="ORF">ZT1A5_G4006</name>
</gene>
<feature type="region of interest" description="Disordered" evidence="1">
    <location>
        <begin position="71"/>
        <end position="138"/>
    </location>
</feature>
<feature type="compositionally biased region" description="Basic and acidic residues" evidence="1">
    <location>
        <begin position="114"/>
        <end position="123"/>
    </location>
</feature>
<evidence type="ECO:0000313" key="2">
    <source>
        <dbReference type="EMBL" id="SMY22566.1"/>
    </source>
</evidence>
<feature type="compositionally biased region" description="Basic and acidic residues" evidence="1">
    <location>
        <begin position="87"/>
        <end position="105"/>
    </location>
</feature>
<accession>A0A1Y6LDS0</accession>
<proteinExistence type="predicted"/>
<feature type="compositionally biased region" description="Basic and acidic residues" evidence="1">
    <location>
        <begin position="10"/>
        <end position="39"/>
    </location>
</feature>
<dbReference type="AlphaFoldDB" id="A0A1Y6LDS0"/>
<sequence length="138" mass="15095">MTPSMQQLVDLDHSAQQEQVGDGKHAGHAKDHGPLRSEGKAGVTKLSSSLGARTQARPLSTIFETVRTSTCYTQPLSPGSTPPDVDYSTKPDLEQYLSRKPEPRRKVSPSAAWRELDGTDVGKRTRKEQRKCHANAAT</sequence>
<organism evidence="2 3">
    <name type="scientific">Zymoseptoria tritici ST99CH_1A5</name>
    <dbReference type="NCBI Taxonomy" id="1276529"/>
    <lineage>
        <taxon>Eukaryota</taxon>
        <taxon>Fungi</taxon>
        <taxon>Dikarya</taxon>
        <taxon>Ascomycota</taxon>
        <taxon>Pezizomycotina</taxon>
        <taxon>Dothideomycetes</taxon>
        <taxon>Dothideomycetidae</taxon>
        <taxon>Mycosphaerellales</taxon>
        <taxon>Mycosphaerellaceae</taxon>
        <taxon>Zymoseptoria</taxon>
    </lineage>
</organism>
<reference evidence="2 3" key="1">
    <citation type="submission" date="2016-10" db="EMBL/GenBank/DDBJ databases">
        <authorList>
            <person name="Varghese N."/>
        </authorList>
    </citation>
    <scope>NUCLEOTIDE SEQUENCE [LARGE SCALE GENOMIC DNA]</scope>
</reference>
<name>A0A1Y6LDS0_ZYMTR</name>
<evidence type="ECO:0000313" key="3">
    <source>
        <dbReference type="Proteomes" id="UP000215453"/>
    </source>
</evidence>
<feature type="region of interest" description="Disordered" evidence="1">
    <location>
        <begin position="1"/>
        <end position="58"/>
    </location>
</feature>
<protein>
    <submittedName>
        <fullName evidence="2">Uncharacterized protein</fullName>
    </submittedName>
</protein>